<dbReference type="Proteomes" id="UP000789901">
    <property type="component" value="Unassembled WGS sequence"/>
</dbReference>
<reference evidence="1 2" key="1">
    <citation type="submission" date="2021-06" db="EMBL/GenBank/DDBJ databases">
        <authorList>
            <person name="Kallberg Y."/>
            <person name="Tangrot J."/>
            <person name="Rosling A."/>
        </authorList>
    </citation>
    <scope>NUCLEOTIDE SEQUENCE [LARGE SCALE GENOMIC DNA]</scope>
    <source>
        <strain evidence="1 2">120-4 pot B 10/14</strain>
    </source>
</reference>
<gene>
    <name evidence="1" type="ORF">GMARGA_LOCUS27650</name>
</gene>
<dbReference type="Gene3D" id="3.30.70.270">
    <property type="match status" value="1"/>
</dbReference>
<name>A0ABN7W9W8_GIGMA</name>
<dbReference type="InterPro" id="IPR052055">
    <property type="entry name" value="Hepadnavirus_pol/RT"/>
</dbReference>
<evidence type="ECO:0000313" key="1">
    <source>
        <dbReference type="EMBL" id="CAG8820719.1"/>
    </source>
</evidence>
<dbReference type="PANTHER" id="PTHR33050">
    <property type="entry name" value="REVERSE TRANSCRIPTASE DOMAIN-CONTAINING PROTEIN"/>
    <property type="match status" value="1"/>
</dbReference>
<dbReference type="InterPro" id="IPR043128">
    <property type="entry name" value="Rev_trsase/Diguanyl_cyclase"/>
</dbReference>
<protein>
    <submittedName>
        <fullName evidence="1">41303_t:CDS:1</fullName>
    </submittedName>
</protein>
<dbReference type="InterPro" id="IPR043502">
    <property type="entry name" value="DNA/RNA_pol_sf"/>
</dbReference>
<dbReference type="PANTHER" id="PTHR33050:SF7">
    <property type="entry name" value="RIBONUCLEASE H"/>
    <property type="match status" value="1"/>
</dbReference>
<dbReference type="EMBL" id="CAJVQB010034104">
    <property type="protein sequence ID" value="CAG8820719.1"/>
    <property type="molecule type" value="Genomic_DNA"/>
</dbReference>
<feature type="non-terminal residue" evidence="1">
    <location>
        <position position="1"/>
    </location>
</feature>
<keyword evidence="2" id="KW-1185">Reference proteome</keyword>
<proteinExistence type="predicted"/>
<dbReference type="Gene3D" id="3.10.10.10">
    <property type="entry name" value="HIV Type 1 Reverse Transcriptase, subunit A, domain 1"/>
    <property type="match status" value="1"/>
</dbReference>
<accession>A0ABN7W9W8</accession>
<evidence type="ECO:0000313" key="2">
    <source>
        <dbReference type="Proteomes" id="UP000789901"/>
    </source>
</evidence>
<organism evidence="1 2">
    <name type="scientific">Gigaspora margarita</name>
    <dbReference type="NCBI Taxonomy" id="4874"/>
    <lineage>
        <taxon>Eukaryota</taxon>
        <taxon>Fungi</taxon>
        <taxon>Fungi incertae sedis</taxon>
        <taxon>Mucoromycota</taxon>
        <taxon>Glomeromycotina</taxon>
        <taxon>Glomeromycetes</taxon>
        <taxon>Diversisporales</taxon>
        <taxon>Gigasporaceae</taxon>
        <taxon>Gigaspora</taxon>
    </lineage>
</organism>
<dbReference type="SUPFAM" id="SSF56672">
    <property type="entry name" value="DNA/RNA polymerases"/>
    <property type="match status" value="1"/>
</dbReference>
<comment type="caution">
    <text evidence="1">The sequence shown here is derived from an EMBL/GenBank/DDBJ whole genome shotgun (WGS) entry which is preliminary data.</text>
</comment>
<sequence>NDEIADDSDHDQFYNSAWIPTERMLDLSTRIHKENLLSQASRLEILRNQPQNAEIKYEAPIMDKQIWKLMPTHAKDTDKLLAEQSLKVILSNYTPPMDKDEVFGDKLGLIIKKEFLPISSLTKRQIVAKDIIIEVVVVNPLTLKVISVSAECEGAITGHTIDHKTRETSFGVVTVMEVAQEHTTIKPMHQTKERYNTSGNKFNASSYSMVTTDRFIMAYLHNQTLKKTGYKRTRPTYSLFSIKNIFYFQKGWISKVDHRPKETKYLHMSHALQNGETIEIVKSLIKRNDYMTTIDIQNAFYHVPLSPSVSQYFAFDIGNYRYQFTALLLFRIRVDKTNKDVASTLRELRVQDNEPKPSKAKSQQPKEGMYRNLEKIFTAYKRISHALRNQGWNSHQILSSQSINQLNWWIFNLKVWNGTCIIPPEPTTTIYTNASLTEMQKELHINMLELKAIYYALLTFRDIKHQTILIKADNCIAIQNQSNSTIPTGELNTQADLASRHKFEQQDWQLNPKIFEKLVSRWGPFTIDLFANQTNTQLPDYYSRFPDSRALATDALNSSIQDDYGPSDPLFNNTGMNNVPIVLSTNEDPNRLFYTTSNT</sequence>